<accession>A0AA39XCY1</accession>
<evidence type="ECO:0000256" key="2">
    <source>
        <dbReference type="RuleBase" id="RU003476"/>
    </source>
</evidence>
<gene>
    <name evidence="4" type="ORF">B0T14DRAFT_2568</name>
</gene>
<dbReference type="InterPro" id="IPR000086">
    <property type="entry name" value="NUDIX_hydrolase_dom"/>
</dbReference>
<dbReference type="SUPFAM" id="SSF55811">
    <property type="entry name" value="Nudix"/>
    <property type="match status" value="1"/>
</dbReference>
<dbReference type="InterPro" id="IPR020476">
    <property type="entry name" value="Nudix_hydrolase"/>
</dbReference>
<evidence type="ECO:0000313" key="4">
    <source>
        <dbReference type="EMBL" id="KAK0631390.1"/>
    </source>
</evidence>
<feature type="domain" description="Nudix hydrolase" evidence="3">
    <location>
        <begin position="7"/>
        <end position="143"/>
    </location>
</feature>
<dbReference type="PANTHER" id="PTHR16099:SF5">
    <property type="entry name" value="NUCLEOTIDE TRIPHOSPHATE DIPHOSPHATASE NUDT15"/>
    <property type="match status" value="1"/>
</dbReference>
<dbReference type="GO" id="GO:0035539">
    <property type="term" value="F:8-oxo-7,8-dihydrodeoxyguanosine triphosphate pyrophosphatase activity"/>
    <property type="evidence" value="ECO:0007669"/>
    <property type="project" value="TreeGrafter"/>
</dbReference>
<dbReference type="InterPro" id="IPR015797">
    <property type="entry name" value="NUDIX_hydrolase-like_dom_sf"/>
</dbReference>
<name>A0AA39XCY1_9PEZI</name>
<keyword evidence="1 2" id="KW-0378">Hydrolase</keyword>
<sequence length="157" mass="17586">MASSNPVVRVGVAAVVKNAMGKMVVGVRKGNSHGIGHWQFPGGHLEFGETPLQCAERETLEETGLQVHAEKIVAVTNDIFRENNKQYITLFVVCQRTGASENQEPMTLEPEKCEGWSWKSWAEIREYLNAQSVDGQQTLFLPIINLLKDYPNIEDLM</sequence>
<dbReference type="AlphaFoldDB" id="A0AA39XCY1"/>
<dbReference type="PROSITE" id="PS51462">
    <property type="entry name" value="NUDIX"/>
    <property type="match status" value="1"/>
</dbReference>
<dbReference type="InterPro" id="IPR020084">
    <property type="entry name" value="NUDIX_hydrolase_CS"/>
</dbReference>
<dbReference type="Gene3D" id="3.90.79.10">
    <property type="entry name" value="Nucleoside Triphosphate Pyrophosphohydrolase"/>
    <property type="match status" value="1"/>
</dbReference>
<proteinExistence type="inferred from homology"/>
<comment type="caution">
    <text evidence="4">The sequence shown here is derived from an EMBL/GenBank/DDBJ whole genome shotgun (WGS) entry which is preliminary data.</text>
</comment>
<dbReference type="EMBL" id="JAULSU010000001">
    <property type="protein sequence ID" value="KAK0631390.1"/>
    <property type="molecule type" value="Genomic_DNA"/>
</dbReference>
<comment type="similarity">
    <text evidence="2">Belongs to the Nudix hydrolase family.</text>
</comment>
<dbReference type="PRINTS" id="PR00502">
    <property type="entry name" value="NUDIXFAMILY"/>
</dbReference>
<dbReference type="PROSITE" id="PS00893">
    <property type="entry name" value="NUDIX_BOX"/>
    <property type="match status" value="1"/>
</dbReference>
<dbReference type="CDD" id="cd04678">
    <property type="entry name" value="NUDIX_MTH2_Nudt15"/>
    <property type="match status" value="1"/>
</dbReference>
<protein>
    <submittedName>
        <fullName evidence="4">NUDIX hydrolase domain-like protein</fullName>
    </submittedName>
</protein>
<dbReference type="GO" id="GO:0005829">
    <property type="term" value="C:cytosol"/>
    <property type="evidence" value="ECO:0007669"/>
    <property type="project" value="TreeGrafter"/>
</dbReference>
<organism evidence="4 5">
    <name type="scientific">Immersiella caudata</name>
    <dbReference type="NCBI Taxonomy" id="314043"/>
    <lineage>
        <taxon>Eukaryota</taxon>
        <taxon>Fungi</taxon>
        <taxon>Dikarya</taxon>
        <taxon>Ascomycota</taxon>
        <taxon>Pezizomycotina</taxon>
        <taxon>Sordariomycetes</taxon>
        <taxon>Sordariomycetidae</taxon>
        <taxon>Sordariales</taxon>
        <taxon>Lasiosphaeriaceae</taxon>
        <taxon>Immersiella</taxon>
    </lineage>
</organism>
<dbReference type="Proteomes" id="UP001175000">
    <property type="component" value="Unassembled WGS sequence"/>
</dbReference>
<dbReference type="Pfam" id="PF00293">
    <property type="entry name" value="NUDIX"/>
    <property type="match status" value="1"/>
</dbReference>
<evidence type="ECO:0000313" key="5">
    <source>
        <dbReference type="Proteomes" id="UP001175000"/>
    </source>
</evidence>
<reference evidence="4" key="1">
    <citation type="submission" date="2023-06" db="EMBL/GenBank/DDBJ databases">
        <title>Genome-scale phylogeny and comparative genomics of the fungal order Sordariales.</title>
        <authorList>
            <consortium name="Lawrence Berkeley National Laboratory"/>
            <person name="Hensen N."/>
            <person name="Bonometti L."/>
            <person name="Westerberg I."/>
            <person name="Brannstrom I.O."/>
            <person name="Guillou S."/>
            <person name="Cros-Aarteil S."/>
            <person name="Calhoun S."/>
            <person name="Haridas S."/>
            <person name="Kuo A."/>
            <person name="Mondo S."/>
            <person name="Pangilinan J."/>
            <person name="Riley R."/>
            <person name="Labutti K."/>
            <person name="Andreopoulos B."/>
            <person name="Lipzen A."/>
            <person name="Chen C."/>
            <person name="Yanf M."/>
            <person name="Daum C."/>
            <person name="Ng V."/>
            <person name="Clum A."/>
            <person name="Steindorff A."/>
            <person name="Ohm R."/>
            <person name="Martin F."/>
            <person name="Silar P."/>
            <person name="Natvig D."/>
            <person name="Lalanne C."/>
            <person name="Gautier V."/>
            <person name="Ament-Velasquez S.L."/>
            <person name="Kruys A."/>
            <person name="Hutchinson M.I."/>
            <person name="Powell A.J."/>
            <person name="Barry K."/>
            <person name="Miller A.N."/>
            <person name="Grigoriev I.V."/>
            <person name="Debuchy R."/>
            <person name="Gladieux P."/>
            <person name="Thoren M.H."/>
            <person name="Johannesson H."/>
        </authorList>
    </citation>
    <scope>NUCLEOTIDE SEQUENCE</scope>
    <source>
        <strain evidence="4">CBS 606.72</strain>
    </source>
</reference>
<dbReference type="GO" id="GO:0006203">
    <property type="term" value="P:dGTP catabolic process"/>
    <property type="evidence" value="ECO:0007669"/>
    <property type="project" value="TreeGrafter"/>
</dbReference>
<evidence type="ECO:0000256" key="1">
    <source>
        <dbReference type="ARBA" id="ARBA00022801"/>
    </source>
</evidence>
<evidence type="ECO:0000259" key="3">
    <source>
        <dbReference type="PROSITE" id="PS51462"/>
    </source>
</evidence>
<keyword evidence="5" id="KW-1185">Reference proteome</keyword>
<dbReference type="FunFam" id="3.90.79.10:FF:000060">
    <property type="entry name" value="Nudix hydrolase 1"/>
    <property type="match status" value="1"/>
</dbReference>
<dbReference type="PANTHER" id="PTHR16099">
    <property type="entry name" value="8-OXO-DGTP DIPHOSPHATES NUDT15"/>
    <property type="match status" value="1"/>
</dbReference>